<reference evidence="3 4" key="1">
    <citation type="submission" date="2024-05" db="EMBL/GenBank/DDBJ databases">
        <title>Genetic variation in Jamaican populations of the coffee berry borer (Hypothenemus hampei).</title>
        <authorList>
            <person name="Errbii M."/>
            <person name="Myrie A."/>
        </authorList>
    </citation>
    <scope>NUCLEOTIDE SEQUENCE [LARGE SCALE GENOMIC DNA]</scope>
    <source>
        <strain evidence="3">JA-Hopewell-2020-01-JO</strain>
        <tissue evidence="3">Whole body</tissue>
    </source>
</reference>
<sequence length="103" mass="12343">MEALEKRLPIHDMDIRKWALEANQNVGLDHTAFKAFDTWIKTFKRHHRIVSRKITKFITKKNLLEQDVIIKKPKEFVEAIKKKWILMEMTTYSYITLTKADLI</sequence>
<dbReference type="EMBL" id="JBDJPC010000007">
    <property type="protein sequence ID" value="KAL1493823.1"/>
    <property type="molecule type" value="Genomic_DNA"/>
</dbReference>
<accession>A0ABD1EIR2</accession>
<dbReference type="GO" id="GO:0003677">
    <property type="term" value="F:DNA binding"/>
    <property type="evidence" value="ECO:0007669"/>
    <property type="project" value="UniProtKB-KW"/>
</dbReference>
<evidence type="ECO:0000313" key="3">
    <source>
        <dbReference type="EMBL" id="KAL1493823.1"/>
    </source>
</evidence>
<name>A0ABD1EIR2_HYPHA</name>
<keyword evidence="4" id="KW-1185">Reference proteome</keyword>
<evidence type="ECO:0000259" key="2">
    <source>
        <dbReference type="PROSITE" id="PS51253"/>
    </source>
</evidence>
<evidence type="ECO:0000313" key="4">
    <source>
        <dbReference type="Proteomes" id="UP001566132"/>
    </source>
</evidence>
<dbReference type="AlphaFoldDB" id="A0ABD1EIR2"/>
<comment type="caution">
    <text evidence="3">The sequence shown here is derived from an EMBL/GenBank/DDBJ whole genome shotgun (WGS) entry which is preliminary data.</text>
</comment>
<evidence type="ECO:0000256" key="1">
    <source>
        <dbReference type="ARBA" id="ARBA00023125"/>
    </source>
</evidence>
<gene>
    <name evidence="3" type="ORF">ABEB36_009509</name>
</gene>
<feature type="domain" description="HTH CENPB-type" evidence="2">
    <location>
        <begin position="1"/>
        <end position="53"/>
    </location>
</feature>
<keyword evidence="1" id="KW-0238">DNA-binding</keyword>
<dbReference type="Proteomes" id="UP001566132">
    <property type="component" value="Unassembled WGS sequence"/>
</dbReference>
<proteinExistence type="predicted"/>
<dbReference type="PROSITE" id="PS51253">
    <property type="entry name" value="HTH_CENPB"/>
    <property type="match status" value="1"/>
</dbReference>
<organism evidence="3 4">
    <name type="scientific">Hypothenemus hampei</name>
    <name type="common">Coffee berry borer</name>
    <dbReference type="NCBI Taxonomy" id="57062"/>
    <lineage>
        <taxon>Eukaryota</taxon>
        <taxon>Metazoa</taxon>
        <taxon>Ecdysozoa</taxon>
        <taxon>Arthropoda</taxon>
        <taxon>Hexapoda</taxon>
        <taxon>Insecta</taxon>
        <taxon>Pterygota</taxon>
        <taxon>Neoptera</taxon>
        <taxon>Endopterygota</taxon>
        <taxon>Coleoptera</taxon>
        <taxon>Polyphaga</taxon>
        <taxon>Cucujiformia</taxon>
        <taxon>Curculionidae</taxon>
        <taxon>Scolytinae</taxon>
        <taxon>Hypothenemus</taxon>
    </lineage>
</organism>
<dbReference type="InterPro" id="IPR006600">
    <property type="entry name" value="HTH_CenpB_DNA-bd_dom"/>
</dbReference>
<protein>
    <recommendedName>
        <fullName evidence="2">HTH CENPB-type domain-containing protein</fullName>
    </recommendedName>
</protein>